<dbReference type="InterPro" id="IPR029068">
    <property type="entry name" value="Glyas_Bleomycin-R_OHBP_Dase"/>
</dbReference>
<reference evidence="2 3" key="1">
    <citation type="submission" date="2016-09" db="EMBL/GenBank/DDBJ databases">
        <authorList>
            <person name="Capua I."/>
            <person name="De Benedictis P."/>
            <person name="Joannis T."/>
            <person name="Lombin L.H."/>
            <person name="Cattoli G."/>
        </authorList>
    </citation>
    <scope>NUCLEOTIDE SEQUENCE [LARGE SCALE GENOMIC DNA]</scope>
    <source>
        <strain evidence="2 3">ISLP-3</strain>
    </source>
</reference>
<dbReference type="PANTHER" id="PTHR36503">
    <property type="entry name" value="BLR2520 PROTEIN"/>
    <property type="match status" value="1"/>
</dbReference>
<dbReference type="Proteomes" id="UP000199039">
    <property type="component" value="Unassembled WGS sequence"/>
</dbReference>
<sequence length="142" mass="15352">MHQRLHFITLATADLSATRTFYRALGWTPLADVEGEIIFFQTGPGLVLGFFDAEKFNEDLESGQDRSQVSGVTLAHNVDSPDEVIKLVAAMETAGGTILKSPRAGQFGGVFHAHVQDPNGVIWEIAHNPGWCIAEDGTVVFG</sequence>
<dbReference type="OrthoDB" id="9798430at2"/>
<keyword evidence="3" id="KW-1185">Reference proteome</keyword>
<dbReference type="InterPro" id="IPR037523">
    <property type="entry name" value="VOC_core"/>
</dbReference>
<dbReference type="AlphaFoldDB" id="A0A1G6S559"/>
<accession>A0A1G6S559</accession>
<dbReference type="InterPro" id="IPR004360">
    <property type="entry name" value="Glyas_Fos-R_dOase_dom"/>
</dbReference>
<dbReference type="PROSITE" id="PS51819">
    <property type="entry name" value="VOC"/>
    <property type="match status" value="1"/>
</dbReference>
<evidence type="ECO:0000259" key="1">
    <source>
        <dbReference type="PROSITE" id="PS51819"/>
    </source>
</evidence>
<dbReference type="Pfam" id="PF00903">
    <property type="entry name" value="Glyoxalase"/>
    <property type="match status" value="1"/>
</dbReference>
<evidence type="ECO:0000313" key="3">
    <source>
        <dbReference type="Proteomes" id="UP000199039"/>
    </source>
</evidence>
<dbReference type="PANTHER" id="PTHR36503:SF1">
    <property type="entry name" value="BLR2520 PROTEIN"/>
    <property type="match status" value="1"/>
</dbReference>
<protein>
    <recommendedName>
        <fullName evidence="1">VOC domain-containing protein</fullName>
    </recommendedName>
</protein>
<proteinExistence type="predicted"/>
<dbReference type="SUPFAM" id="SSF54593">
    <property type="entry name" value="Glyoxalase/Bleomycin resistance protein/Dihydroxybiphenyl dioxygenase"/>
    <property type="match status" value="1"/>
</dbReference>
<dbReference type="RefSeq" id="WP_093184202.1">
    <property type="nucleotide sequence ID" value="NZ_FMYH01000005.1"/>
</dbReference>
<dbReference type="STRING" id="1814289.SAMN05216410_2877"/>
<dbReference type="EMBL" id="FMYH01000005">
    <property type="protein sequence ID" value="SDD11823.1"/>
    <property type="molecule type" value="Genomic_DNA"/>
</dbReference>
<organism evidence="2 3">
    <name type="scientific">Sanguibacter gelidistatuariae</name>
    <dbReference type="NCBI Taxonomy" id="1814289"/>
    <lineage>
        <taxon>Bacteria</taxon>
        <taxon>Bacillati</taxon>
        <taxon>Actinomycetota</taxon>
        <taxon>Actinomycetes</taxon>
        <taxon>Micrococcales</taxon>
        <taxon>Sanguibacteraceae</taxon>
        <taxon>Sanguibacter</taxon>
    </lineage>
</organism>
<evidence type="ECO:0000313" key="2">
    <source>
        <dbReference type="EMBL" id="SDD11823.1"/>
    </source>
</evidence>
<name>A0A1G6S559_9MICO</name>
<dbReference type="CDD" id="cd07251">
    <property type="entry name" value="VOC_like"/>
    <property type="match status" value="1"/>
</dbReference>
<gene>
    <name evidence="2" type="ORF">SAMN05216410_2877</name>
</gene>
<dbReference type="Gene3D" id="3.10.180.10">
    <property type="entry name" value="2,3-Dihydroxybiphenyl 1,2-Dioxygenase, domain 1"/>
    <property type="match status" value="1"/>
</dbReference>
<feature type="domain" description="VOC" evidence="1">
    <location>
        <begin position="4"/>
        <end position="128"/>
    </location>
</feature>